<dbReference type="Proteomes" id="UP000823388">
    <property type="component" value="Chromosome 6K"/>
</dbReference>
<protein>
    <submittedName>
        <fullName evidence="1">Uncharacterized protein</fullName>
    </submittedName>
</protein>
<accession>A0A8T0RGA9</accession>
<gene>
    <name evidence="1" type="ORF">PVAP13_6KG356230</name>
</gene>
<proteinExistence type="predicted"/>
<sequence length="108" mass="12489">MPDSTATLPASLLEFIEAAVRRWIPSMTAHQDQEHDQEASPYRHCRRPCCCRCHQRGRAIPRVRGANHEHETIVMLQICVRSASSALLLYNTMVTHLEFFFPPQQLYL</sequence>
<name>A0A8T0RGA9_PANVG</name>
<dbReference type="AlphaFoldDB" id="A0A8T0RGA9"/>
<reference evidence="1" key="1">
    <citation type="submission" date="2020-05" db="EMBL/GenBank/DDBJ databases">
        <title>WGS assembly of Panicum virgatum.</title>
        <authorList>
            <person name="Lovell J.T."/>
            <person name="Jenkins J."/>
            <person name="Shu S."/>
            <person name="Juenger T.E."/>
            <person name="Schmutz J."/>
        </authorList>
    </citation>
    <scope>NUCLEOTIDE SEQUENCE</scope>
    <source>
        <strain evidence="1">AP13</strain>
    </source>
</reference>
<keyword evidence="2" id="KW-1185">Reference proteome</keyword>
<dbReference type="EMBL" id="CM029047">
    <property type="protein sequence ID" value="KAG2585092.1"/>
    <property type="molecule type" value="Genomic_DNA"/>
</dbReference>
<evidence type="ECO:0000313" key="2">
    <source>
        <dbReference type="Proteomes" id="UP000823388"/>
    </source>
</evidence>
<organism evidence="1 2">
    <name type="scientific">Panicum virgatum</name>
    <name type="common">Blackwell switchgrass</name>
    <dbReference type="NCBI Taxonomy" id="38727"/>
    <lineage>
        <taxon>Eukaryota</taxon>
        <taxon>Viridiplantae</taxon>
        <taxon>Streptophyta</taxon>
        <taxon>Embryophyta</taxon>
        <taxon>Tracheophyta</taxon>
        <taxon>Spermatophyta</taxon>
        <taxon>Magnoliopsida</taxon>
        <taxon>Liliopsida</taxon>
        <taxon>Poales</taxon>
        <taxon>Poaceae</taxon>
        <taxon>PACMAD clade</taxon>
        <taxon>Panicoideae</taxon>
        <taxon>Panicodae</taxon>
        <taxon>Paniceae</taxon>
        <taxon>Panicinae</taxon>
        <taxon>Panicum</taxon>
        <taxon>Panicum sect. Hiantes</taxon>
    </lineage>
</organism>
<evidence type="ECO:0000313" key="1">
    <source>
        <dbReference type="EMBL" id="KAG2585092.1"/>
    </source>
</evidence>
<comment type="caution">
    <text evidence="1">The sequence shown here is derived from an EMBL/GenBank/DDBJ whole genome shotgun (WGS) entry which is preliminary data.</text>
</comment>